<keyword evidence="6 13" id="KW-1133">Transmembrane helix</keyword>
<evidence type="ECO:0000256" key="4">
    <source>
        <dbReference type="ARBA" id="ARBA00022692"/>
    </source>
</evidence>
<gene>
    <name evidence="14" type="ORF">TKK_012759</name>
</gene>
<dbReference type="FunFam" id="1.10.357.140:FF:000004">
    <property type="entry name" value="Protoheme IX farnesyltransferase, mitochondrial"/>
    <property type="match status" value="1"/>
</dbReference>
<keyword evidence="9 12" id="KW-0472">Membrane</keyword>
<keyword evidence="4 13" id="KW-0812">Transmembrane</keyword>
<dbReference type="PANTHER" id="PTHR43448">
    <property type="entry name" value="PROTOHEME IX FARNESYLTRANSFERASE, MITOCHONDRIAL"/>
    <property type="match status" value="1"/>
</dbReference>
<dbReference type="GO" id="GO:0008495">
    <property type="term" value="F:protoheme IX farnesyltransferase activity"/>
    <property type="evidence" value="ECO:0007669"/>
    <property type="project" value="UniProtKB-EC"/>
</dbReference>
<evidence type="ECO:0000256" key="12">
    <source>
        <dbReference type="PIRNR" id="PIRNR001773"/>
    </source>
</evidence>
<dbReference type="EMBL" id="JBJJXI010000102">
    <property type="protein sequence ID" value="KAL3392710.1"/>
    <property type="molecule type" value="Genomic_DNA"/>
</dbReference>
<accession>A0ABD2WI63</accession>
<dbReference type="InterPro" id="IPR016315">
    <property type="entry name" value="Protohaem_IX_farnesylTrfase_mt"/>
</dbReference>
<evidence type="ECO:0000256" key="13">
    <source>
        <dbReference type="SAM" id="Phobius"/>
    </source>
</evidence>
<evidence type="ECO:0000256" key="3">
    <source>
        <dbReference type="ARBA" id="ARBA00022679"/>
    </source>
</evidence>
<dbReference type="GO" id="GO:0006784">
    <property type="term" value="P:heme A biosynthetic process"/>
    <property type="evidence" value="ECO:0007669"/>
    <property type="project" value="UniProtKB-ARBA"/>
</dbReference>
<evidence type="ECO:0000256" key="5">
    <source>
        <dbReference type="ARBA" id="ARBA00022946"/>
    </source>
</evidence>
<dbReference type="CDD" id="cd13957">
    <property type="entry name" value="PT_UbiA_Cox10"/>
    <property type="match status" value="1"/>
</dbReference>
<dbReference type="HAMAP" id="MF_00154">
    <property type="entry name" value="CyoE_CtaB"/>
    <property type="match status" value="1"/>
</dbReference>
<evidence type="ECO:0000313" key="15">
    <source>
        <dbReference type="Proteomes" id="UP001627154"/>
    </source>
</evidence>
<dbReference type="InterPro" id="IPR006369">
    <property type="entry name" value="Protohaem_IX_farnesylTrfase"/>
</dbReference>
<evidence type="ECO:0000256" key="2">
    <source>
        <dbReference type="ARBA" id="ARBA00016335"/>
    </source>
</evidence>
<keyword evidence="8 12" id="KW-0350">Heme biosynthesis</keyword>
<dbReference type="Pfam" id="PF01040">
    <property type="entry name" value="UbiA"/>
    <property type="match status" value="1"/>
</dbReference>
<keyword evidence="15" id="KW-1185">Reference proteome</keyword>
<evidence type="ECO:0000313" key="14">
    <source>
        <dbReference type="EMBL" id="KAL3392710.1"/>
    </source>
</evidence>
<dbReference type="PROSITE" id="PS00943">
    <property type="entry name" value="UBIA"/>
    <property type="match status" value="1"/>
</dbReference>
<dbReference type="InterPro" id="IPR044878">
    <property type="entry name" value="UbiA_sf"/>
</dbReference>
<keyword evidence="7 12" id="KW-0496">Mitochondrion</keyword>
<dbReference type="AlphaFoldDB" id="A0ABD2WI63"/>
<comment type="function">
    <text evidence="12">Converts protoheme IX and farnesyl diphosphate to heme O.</text>
</comment>
<dbReference type="InterPro" id="IPR030470">
    <property type="entry name" value="UbiA_prenylTrfase_CS"/>
</dbReference>
<evidence type="ECO:0000256" key="7">
    <source>
        <dbReference type="ARBA" id="ARBA00023128"/>
    </source>
</evidence>
<keyword evidence="5" id="KW-0809">Transit peptide</keyword>
<evidence type="ECO:0000256" key="9">
    <source>
        <dbReference type="ARBA" id="ARBA00023136"/>
    </source>
</evidence>
<comment type="subcellular location">
    <subcellularLocation>
        <location evidence="1">Mitochondrion membrane</location>
        <topology evidence="1">Multi-pass membrane protein</topology>
    </subcellularLocation>
</comment>
<feature type="transmembrane region" description="Helical" evidence="13">
    <location>
        <begin position="181"/>
        <end position="206"/>
    </location>
</feature>
<evidence type="ECO:0000256" key="1">
    <source>
        <dbReference type="ARBA" id="ARBA00004225"/>
    </source>
</evidence>
<organism evidence="14 15">
    <name type="scientific">Trichogramma kaykai</name>
    <dbReference type="NCBI Taxonomy" id="54128"/>
    <lineage>
        <taxon>Eukaryota</taxon>
        <taxon>Metazoa</taxon>
        <taxon>Ecdysozoa</taxon>
        <taxon>Arthropoda</taxon>
        <taxon>Hexapoda</taxon>
        <taxon>Insecta</taxon>
        <taxon>Pterygota</taxon>
        <taxon>Neoptera</taxon>
        <taxon>Endopterygota</taxon>
        <taxon>Hymenoptera</taxon>
        <taxon>Apocrita</taxon>
        <taxon>Proctotrupomorpha</taxon>
        <taxon>Chalcidoidea</taxon>
        <taxon>Trichogrammatidae</taxon>
        <taxon>Trichogramma</taxon>
    </lineage>
</organism>
<dbReference type="PIRSF" id="PIRSF001773">
    <property type="entry name" value="COX10"/>
    <property type="match status" value="1"/>
</dbReference>
<keyword evidence="3 12" id="KW-0808">Transferase</keyword>
<dbReference type="GO" id="GO:0031966">
    <property type="term" value="C:mitochondrial membrane"/>
    <property type="evidence" value="ECO:0007669"/>
    <property type="project" value="UniProtKB-SubCell"/>
</dbReference>
<protein>
    <recommendedName>
        <fullName evidence="2 12">Protoheme IX farnesyltransferase, mitochondrial</fullName>
        <ecNumber evidence="12">2.5.1.-</ecNumber>
    </recommendedName>
    <alternativeName>
        <fullName evidence="10 12">Heme O synthase</fullName>
    </alternativeName>
</protein>
<dbReference type="PANTHER" id="PTHR43448:SF2">
    <property type="entry name" value="PROTOHEME IX FARNESYLTRANSFERASE, MITOCHONDRIAL"/>
    <property type="match status" value="1"/>
</dbReference>
<dbReference type="InterPro" id="IPR000537">
    <property type="entry name" value="UbiA_prenyltransferase"/>
</dbReference>
<feature type="transmembrane region" description="Helical" evidence="13">
    <location>
        <begin position="334"/>
        <end position="354"/>
    </location>
</feature>
<feature type="transmembrane region" description="Helical" evidence="13">
    <location>
        <begin position="366"/>
        <end position="384"/>
    </location>
</feature>
<feature type="transmembrane region" description="Helical" evidence="13">
    <location>
        <begin position="118"/>
        <end position="135"/>
    </location>
</feature>
<feature type="transmembrane region" description="Helical" evidence="13">
    <location>
        <begin position="212"/>
        <end position="231"/>
    </location>
</feature>
<evidence type="ECO:0000256" key="8">
    <source>
        <dbReference type="ARBA" id="ARBA00023133"/>
    </source>
</evidence>
<reference evidence="14 15" key="1">
    <citation type="journal article" date="2024" name="bioRxiv">
        <title>A reference genome for Trichogramma kaykai: A tiny desert-dwelling parasitoid wasp with competing sex-ratio distorters.</title>
        <authorList>
            <person name="Culotta J."/>
            <person name="Lindsey A.R."/>
        </authorList>
    </citation>
    <scope>NUCLEOTIDE SEQUENCE [LARGE SCALE GENOMIC DNA]</scope>
    <source>
        <strain evidence="14 15">KSX58</strain>
    </source>
</reference>
<comment type="similarity">
    <text evidence="12">Belongs to the ubiA prenyltransferase family.</text>
</comment>
<feature type="transmembrane region" description="Helical" evidence="13">
    <location>
        <begin position="251"/>
        <end position="276"/>
    </location>
</feature>
<sequence>MILAFQASTRFCQKITCLTQTKFIGVTYAASAAQPKHKTPRFREPPIIIVGEKSKFRHVVDVKTIIPPNIENPYLKKESVTSSDNVNNEVSKPQMWKWGKLEVDPTQLHKYCLMLSKFRLTSLVVITAMGGYALAPGAFEVYNFLACSLGTGLVSASANAVNQSMEVPYDAQMARTKNRVLVRGLLAPKHALVFAAISGVAGITLLADVNTLTAVLGGANLLLYTSIYTPLKRISILNTWVGSVVGAVPPLMGWAACVGTIASPGAWIMSGMLFAWQFPHFNALSWNLRPDYSKAGYRMMAVSNPDLCRRTSFRYTVLLTALSYLAPALDVTNWWFAVASTPLNAYFLYLAWEFNREGDARTSRRLFRFSLLHLPILMTLMLLSKKHWFVSSDKTESTQIKDVNKKNQLLEAMSRVIHSTSA</sequence>
<dbReference type="Gene3D" id="1.10.357.140">
    <property type="entry name" value="UbiA prenyltransferase"/>
    <property type="match status" value="1"/>
</dbReference>
<proteinExistence type="inferred from homology"/>
<dbReference type="Proteomes" id="UP001627154">
    <property type="component" value="Unassembled WGS sequence"/>
</dbReference>
<dbReference type="EC" id="2.5.1.-" evidence="12"/>
<name>A0ABD2WI63_9HYME</name>
<evidence type="ECO:0000256" key="10">
    <source>
        <dbReference type="ARBA" id="ARBA00030253"/>
    </source>
</evidence>
<dbReference type="NCBIfam" id="TIGR01473">
    <property type="entry name" value="cyoE_ctaB"/>
    <property type="match status" value="1"/>
</dbReference>
<evidence type="ECO:0000256" key="6">
    <source>
        <dbReference type="ARBA" id="ARBA00022989"/>
    </source>
</evidence>
<comment type="caution">
    <text evidence="14">The sequence shown here is derived from an EMBL/GenBank/DDBJ whole genome shotgun (WGS) entry which is preliminary data.</text>
</comment>
<comment type="catalytic activity">
    <reaction evidence="11">
        <text>heme b + (2E,6E)-farnesyl diphosphate + H2O = Fe(II)-heme o + diphosphate</text>
        <dbReference type="Rhea" id="RHEA:28070"/>
        <dbReference type="ChEBI" id="CHEBI:15377"/>
        <dbReference type="ChEBI" id="CHEBI:33019"/>
        <dbReference type="ChEBI" id="CHEBI:60344"/>
        <dbReference type="ChEBI" id="CHEBI:60530"/>
        <dbReference type="ChEBI" id="CHEBI:175763"/>
        <dbReference type="EC" id="2.5.1.141"/>
    </reaction>
</comment>
<evidence type="ECO:0000256" key="11">
    <source>
        <dbReference type="ARBA" id="ARBA00047690"/>
    </source>
</evidence>